<protein>
    <submittedName>
        <fullName evidence="1">Uncharacterized protein</fullName>
    </submittedName>
</protein>
<accession>A0ACC2TA31</accession>
<evidence type="ECO:0000313" key="2">
    <source>
        <dbReference type="Proteomes" id="UP001165960"/>
    </source>
</evidence>
<dbReference type="Proteomes" id="UP001165960">
    <property type="component" value="Unassembled WGS sequence"/>
</dbReference>
<evidence type="ECO:0000313" key="1">
    <source>
        <dbReference type="EMBL" id="KAJ9071528.1"/>
    </source>
</evidence>
<reference evidence="1" key="1">
    <citation type="submission" date="2022-04" db="EMBL/GenBank/DDBJ databases">
        <title>Genome of the entomopathogenic fungus Entomophthora muscae.</title>
        <authorList>
            <person name="Elya C."/>
            <person name="Lovett B.R."/>
            <person name="Lee E."/>
            <person name="Macias A.M."/>
            <person name="Hajek A.E."/>
            <person name="De Bivort B.L."/>
            <person name="Kasson M.T."/>
            <person name="De Fine Licht H.H."/>
            <person name="Stajich J.E."/>
        </authorList>
    </citation>
    <scope>NUCLEOTIDE SEQUENCE</scope>
    <source>
        <strain evidence="1">Berkeley</strain>
    </source>
</reference>
<comment type="caution">
    <text evidence="1">The sequence shown here is derived from an EMBL/GenBank/DDBJ whole genome shotgun (WGS) entry which is preliminary data.</text>
</comment>
<proteinExistence type="predicted"/>
<keyword evidence="2" id="KW-1185">Reference proteome</keyword>
<dbReference type="EMBL" id="QTSX02003175">
    <property type="protein sequence ID" value="KAJ9071528.1"/>
    <property type="molecule type" value="Genomic_DNA"/>
</dbReference>
<sequence>MITCLLQMPGVSSRYQHMTLSRDDYGPEYLPNINYQVVEQKGRKDLSVEILNGNLPNTNYQVVEQKETKDFSVEILNGNLPNTNYQVVEQKGTKDFSVEILNDNLPKPDATLPPLESQRQPTQVQETQPDNAAGRVV</sequence>
<gene>
    <name evidence="1" type="ORF">DSO57_1036062</name>
</gene>
<organism evidence="1 2">
    <name type="scientific">Entomophthora muscae</name>
    <dbReference type="NCBI Taxonomy" id="34485"/>
    <lineage>
        <taxon>Eukaryota</taxon>
        <taxon>Fungi</taxon>
        <taxon>Fungi incertae sedis</taxon>
        <taxon>Zoopagomycota</taxon>
        <taxon>Entomophthoromycotina</taxon>
        <taxon>Entomophthoromycetes</taxon>
        <taxon>Entomophthorales</taxon>
        <taxon>Entomophthoraceae</taxon>
        <taxon>Entomophthora</taxon>
    </lineage>
</organism>
<name>A0ACC2TA31_9FUNG</name>